<dbReference type="AlphaFoldDB" id="A0A4R6TR33"/>
<keyword evidence="3 4" id="KW-0378">Hydrolase</keyword>
<dbReference type="GO" id="GO:0004525">
    <property type="term" value="F:ribonuclease III activity"/>
    <property type="evidence" value="ECO:0007669"/>
    <property type="project" value="InterPro"/>
</dbReference>
<evidence type="ECO:0000256" key="2">
    <source>
        <dbReference type="ARBA" id="ARBA00022759"/>
    </source>
</evidence>
<accession>A0A4R6TR33</accession>
<dbReference type="Gene3D" id="1.10.1520.10">
    <property type="entry name" value="Ribonuclease III domain"/>
    <property type="match status" value="1"/>
</dbReference>
<keyword evidence="4" id="KW-0699">rRNA-binding</keyword>
<feature type="domain" description="RNase III" evidence="5">
    <location>
        <begin position="14"/>
        <end position="112"/>
    </location>
</feature>
<keyword evidence="4" id="KW-0694">RNA-binding</keyword>
<dbReference type="PIRSF" id="PIRSF005520">
    <property type="entry name" value="UCP005520"/>
    <property type="match status" value="1"/>
</dbReference>
<dbReference type="PANTHER" id="PTHR34276:SF1">
    <property type="entry name" value="MINI-RIBONUCLEASE 3"/>
    <property type="match status" value="1"/>
</dbReference>
<dbReference type="InterPro" id="IPR036389">
    <property type="entry name" value="RNase_III_sf"/>
</dbReference>
<evidence type="ECO:0000313" key="7">
    <source>
        <dbReference type="Proteomes" id="UP000295632"/>
    </source>
</evidence>
<protein>
    <recommendedName>
        <fullName evidence="4">Mini-ribonuclease 3</fullName>
        <shortName evidence="4">Mini-3</shortName>
        <shortName evidence="4">Mini-RNase 3</shortName>
        <ecNumber evidence="4">3.1.26.-</ecNumber>
    </recommendedName>
    <alternativeName>
        <fullName evidence="4">Mini-RNase III</fullName>
        <shortName evidence="4">Mini-III</shortName>
    </alternativeName>
</protein>
<comment type="caution">
    <text evidence="6">The sequence shown here is derived from an EMBL/GenBank/DDBJ whole genome shotgun (WGS) entry which is preliminary data.</text>
</comment>
<sequence>MTKAIDIMSLNGVTLAYMGDAVYDQVVRHHLLELGLEKVNDLHKTATTYVSANAQAFILFRLIENDMLTNEERAVVRRGRNAKSGAPPKSADVQTYRHATGFEALLGYLYLNEENERLKQLCAQAFSFIEQRDGKV</sequence>
<comment type="similarity">
    <text evidence="4">Belongs to the MrnC RNase family.</text>
</comment>
<evidence type="ECO:0000259" key="5">
    <source>
        <dbReference type="Pfam" id="PF00636"/>
    </source>
</evidence>
<dbReference type="EMBL" id="SNYJ01000023">
    <property type="protein sequence ID" value="TDQ34690.1"/>
    <property type="molecule type" value="Genomic_DNA"/>
</dbReference>
<keyword evidence="7" id="KW-1185">Reference proteome</keyword>
<dbReference type="SUPFAM" id="SSF69065">
    <property type="entry name" value="RNase III domain-like"/>
    <property type="match status" value="1"/>
</dbReference>
<dbReference type="PANTHER" id="PTHR34276">
    <property type="entry name" value="MINI-RIBONUCLEASE 3"/>
    <property type="match status" value="1"/>
</dbReference>
<dbReference type="HAMAP" id="MF_01468">
    <property type="entry name" value="RNase_Mini_III"/>
    <property type="match status" value="1"/>
</dbReference>
<keyword evidence="4" id="KW-0460">Magnesium</keyword>
<keyword evidence="4" id="KW-0963">Cytoplasm</keyword>
<keyword evidence="1 4" id="KW-0540">Nuclease</keyword>
<keyword evidence="2 4" id="KW-0255">Endonuclease</keyword>
<keyword evidence="4" id="KW-0698">rRNA processing</keyword>
<gene>
    <name evidence="4" type="primary">mrnC</name>
    <name evidence="6" type="ORF">EV213_12316</name>
</gene>
<evidence type="ECO:0000256" key="3">
    <source>
        <dbReference type="ARBA" id="ARBA00022801"/>
    </source>
</evidence>
<evidence type="ECO:0000313" key="6">
    <source>
        <dbReference type="EMBL" id="TDQ34690.1"/>
    </source>
</evidence>
<dbReference type="Proteomes" id="UP000295632">
    <property type="component" value="Unassembled WGS sequence"/>
</dbReference>
<keyword evidence="4" id="KW-0690">Ribosome biogenesis</keyword>
<name>A0A4R6TR33_9BACI</name>
<comment type="function">
    <text evidence="4">Involved in correct processing of both the 5' and 3' ends of 23S rRNA precursor. Processes 30S rRNA precursor transcript even in absence of ribonuclease 3 (Rnc); Rnc processes 30S rRNA into smaller rRNA precursors.</text>
</comment>
<dbReference type="Pfam" id="PF00636">
    <property type="entry name" value="Ribonuclease_3"/>
    <property type="match status" value="1"/>
</dbReference>
<organism evidence="6 7">
    <name type="scientific">Aureibacillus halotolerans</name>
    <dbReference type="NCBI Taxonomy" id="1508390"/>
    <lineage>
        <taxon>Bacteria</taxon>
        <taxon>Bacillati</taxon>
        <taxon>Bacillota</taxon>
        <taxon>Bacilli</taxon>
        <taxon>Bacillales</taxon>
        <taxon>Bacillaceae</taxon>
        <taxon>Aureibacillus</taxon>
    </lineage>
</organism>
<dbReference type="InterPro" id="IPR008226">
    <property type="entry name" value="Mini3_fam"/>
</dbReference>
<comment type="subcellular location">
    <subcellularLocation>
        <location evidence="4">Cytoplasm</location>
    </subcellularLocation>
</comment>
<feature type="active site" evidence="4">
    <location>
        <position position="20"/>
    </location>
</feature>
<comment type="cofactor">
    <cofactor evidence="4">
        <name>Mg(2+)</name>
        <dbReference type="ChEBI" id="CHEBI:18420"/>
    </cofactor>
</comment>
<dbReference type="OrthoDB" id="46571at2"/>
<dbReference type="RefSeq" id="WP_133582030.1">
    <property type="nucleotide sequence ID" value="NZ_SNYJ01000023.1"/>
</dbReference>
<dbReference type="EC" id="3.1.26.-" evidence="4"/>
<dbReference type="GO" id="GO:0005737">
    <property type="term" value="C:cytoplasm"/>
    <property type="evidence" value="ECO:0007669"/>
    <property type="project" value="UniProtKB-SubCell"/>
</dbReference>
<dbReference type="GO" id="GO:0019843">
    <property type="term" value="F:rRNA binding"/>
    <property type="evidence" value="ECO:0007669"/>
    <property type="project" value="UniProtKB-UniRule"/>
</dbReference>
<evidence type="ECO:0000256" key="4">
    <source>
        <dbReference type="HAMAP-Rule" id="MF_01468"/>
    </source>
</evidence>
<dbReference type="GO" id="GO:0006364">
    <property type="term" value="P:rRNA processing"/>
    <property type="evidence" value="ECO:0007669"/>
    <property type="project" value="UniProtKB-UniRule"/>
</dbReference>
<dbReference type="InterPro" id="IPR000999">
    <property type="entry name" value="RNase_III_dom"/>
</dbReference>
<proteinExistence type="inferred from homology"/>
<evidence type="ECO:0000256" key="1">
    <source>
        <dbReference type="ARBA" id="ARBA00022722"/>
    </source>
</evidence>
<comment type="subunit">
    <text evidence="4">Homodimer.</text>
</comment>
<reference evidence="6 7" key="1">
    <citation type="submission" date="2019-03" db="EMBL/GenBank/DDBJ databases">
        <title>Genomic Encyclopedia of Type Strains, Phase IV (KMG-IV): sequencing the most valuable type-strain genomes for metagenomic binning, comparative biology and taxonomic classification.</title>
        <authorList>
            <person name="Goeker M."/>
        </authorList>
    </citation>
    <scope>NUCLEOTIDE SEQUENCE [LARGE SCALE GENOMIC DNA]</scope>
    <source>
        <strain evidence="6 7">DSM 28697</strain>
    </source>
</reference>